<dbReference type="InterPro" id="IPR007526">
    <property type="entry name" value="SWIRM"/>
</dbReference>
<evidence type="ECO:0000313" key="12">
    <source>
        <dbReference type="WormBase" id="T08D10.2"/>
    </source>
</evidence>
<proteinExistence type="inferred from homology"/>
<dbReference type="PANTHER" id="PTHR10742:SF386">
    <property type="entry name" value="LYSINE-SPECIFIC HISTONE DEMETHYLASE 1A"/>
    <property type="match status" value="1"/>
</dbReference>
<dbReference type="OrthoDB" id="9982100at2759"/>
<feature type="binding site" evidence="5">
    <location>
        <position position="682"/>
    </location>
    <ligand>
        <name>FAD</name>
        <dbReference type="ChEBI" id="CHEBI:57692"/>
    </ligand>
</feature>
<sequence>MASGTRRKANDDSQSSSEGSSSTTPQFIPQVPFDFNLGSINEEVDDSNGLTGIASVPKDILTPLRDHYSLAEVARRHGISADRPTEIEAAFFPEVQMSRSFSDVFLMIRNTTLSIWLASATTECTAEDVIKHLTPPYNTEIHLVQNIVLFLSRFGMINIGFFFPKTELVNNMEKKFVVVIGAGAAGIAAATQLLTFGFDVAVVEASGLTGGRVRSLISKHGELIETGCDSLRNLDESVITTLLHQVPLNENIMSENTIVFSKGKYVPVARCHVINGLYANLKAGLAHASHGPEQRGENGLYISRQQAYENYFNMIERSTLLSYYNFAKEKVNLNAERKHLYEVLKTNRLTALLAEQKLKNTPPSDELLLKSLQIDIEKAIRQFDEACERFEICEERIADLEKNPRCKQSMHPNDFIHYNFLLGFEERLFGAQLEKVQFSCNVNELKLKSQVARVQEGLAQVLINVANERKVKIHHNQRVIEIDTGSSDAVILKLRKPDGSVGILNADYVVSTLPIGVLKKTIIGDERAPVFRPPLPKSKFAAIRSLGNGLINKIVFVFETRFWPESINQFAIVPDKISERAAMFTWSSLPESRTLTTHYVGENRFHDTPVTELITKALEMLKTVFKDCPSPIDAYVTNWHTDELAFGTGTFMSLRTEPQHFDALKEPLKTRDGKPRVFFAGEHTSALEHGTLDGAFNSGLRAAADLANTCIEIPFINRSRDLIFPPYPRARYSNEGD</sequence>
<evidence type="ECO:0000313" key="11">
    <source>
        <dbReference type="Proteomes" id="UP000001940"/>
    </source>
</evidence>
<dbReference type="EMBL" id="BX284606">
    <property type="protein sequence ID" value="CAA90637.2"/>
    <property type="molecule type" value="Genomic_DNA"/>
</dbReference>
<dbReference type="PIRSF" id="PIRSF038051">
    <property type="entry name" value="Histone_Lys-demethylase"/>
    <property type="match status" value="1"/>
</dbReference>
<evidence type="ECO:0000256" key="3">
    <source>
        <dbReference type="ARBA" id="ARBA00023002"/>
    </source>
</evidence>
<dbReference type="GO" id="GO:0006355">
    <property type="term" value="P:regulation of DNA-templated transcription"/>
    <property type="evidence" value="ECO:0007669"/>
    <property type="project" value="InterPro"/>
</dbReference>
<keyword evidence="4 5" id="KW-0274">FAD</keyword>
<evidence type="ECO:0000259" key="9">
    <source>
        <dbReference type="PROSITE" id="PS50934"/>
    </source>
</evidence>
<dbReference type="InterPro" id="IPR017366">
    <property type="entry name" value="Hist_Lys-spec_deMease"/>
</dbReference>
<dbReference type="InterPro" id="IPR002937">
    <property type="entry name" value="Amino_oxidase"/>
</dbReference>
<feature type="binding site" evidence="5">
    <location>
        <position position="212"/>
    </location>
    <ligand>
        <name>FAD</name>
        <dbReference type="ChEBI" id="CHEBI:57692"/>
    </ligand>
</feature>
<feature type="domain" description="SWIRM" evidence="9">
    <location>
        <begin position="70"/>
        <end position="168"/>
    </location>
</feature>
<evidence type="ECO:0000313" key="10">
    <source>
        <dbReference type="EMBL" id="CAA90637.2"/>
    </source>
</evidence>
<keyword evidence="8" id="KW-0472">Membrane</keyword>
<dbReference type="Gene3D" id="3.50.50.60">
    <property type="entry name" value="FAD/NAD(P)-binding domain"/>
    <property type="match status" value="2"/>
</dbReference>
<comment type="subcellular location">
    <subcellularLocation>
        <location evidence="1 4">Nucleus</location>
    </subcellularLocation>
</comment>
<dbReference type="SUPFAM" id="SSF51905">
    <property type="entry name" value="FAD/NAD(P)-binding domain"/>
    <property type="match status" value="1"/>
</dbReference>
<dbReference type="Bgee" id="WBGene00011615">
    <property type="expression patterns" value="Expressed in embryo and 4 other cell types or tissues"/>
</dbReference>
<dbReference type="PIR" id="T24685">
    <property type="entry name" value="T24685"/>
</dbReference>
<evidence type="ECO:0000256" key="1">
    <source>
        <dbReference type="ARBA" id="ARBA00004123"/>
    </source>
</evidence>
<dbReference type="PaxDb" id="6239-T08D10.2"/>
<keyword evidence="8" id="KW-1133">Transmembrane helix</keyword>
<dbReference type="InterPro" id="IPR009057">
    <property type="entry name" value="Homeodomain-like_sf"/>
</dbReference>
<keyword evidence="3 4" id="KW-0560">Oxidoreductase</keyword>
<comment type="catalytic activity">
    <reaction evidence="4">
        <text>N(6),N(6)-dimethyl-L-lysyl(4)-[histone H3] + 2 A + 2 H2O = L-lysyl(4)-[histone H3] + 2 formaldehyde + 2 AH2</text>
        <dbReference type="Rhea" id="RHEA:60244"/>
        <dbReference type="Rhea" id="RHEA-COMP:15540"/>
        <dbReference type="Rhea" id="RHEA-COMP:15547"/>
        <dbReference type="ChEBI" id="CHEBI:13193"/>
        <dbReference type="ChEBI" id="CHEBI:15377"/>
        <dbReference type="ChEBI" id="CHEBI:16842"/>
        <dbReference type="ChEBI" id="CHEBI:17499"/>
        <dbReference type="ChEBI" id="CHEBI:29969"/>
        <dbReference type="ChEBI" id="CHEBI:61976"/>
        <dbReference type="EC" id="1.14.99.66"/>
    </reaction>
</comment>
<keyword evidence="4" id="KW-0805">Transcription regulation</keyword>
<dbReference type="GO" id="GO:0000785">
    <property type="term" value="C:chromatin"/>
    <property type="evidence" value="ECO:0000318"/>
    <property type="project" value="GO_Central"/>
</dbReference>
<dbReference type="RefSeq" id="NP_510000.2">
    <property type="nucleotide sequence ID" value="NM_077599.4"/>
</dbReference>
<keyword evidence="4" id="KW-0678">Repressor</keyword>
<evidence type="ECO:0000256" key="2">
    <source>
        <dbReference type="ARBA" id="ARBA00005995"/>
    </source>
</evidence>
<gene>
    <name evidence="10 12" type="primary">lsd-1</name>
    <name evidence="10" type="ORF">CELE_T08D10.2</name>
    <name evidence="12" type="ORF">T08D10.2</name>
</gene>
<keyword evidence="8" id="KW-0812">Transmembrane</keyword>
<evidence type="ECO:0000256" key="7">
    <source>
        <dbReference type="SAM" id="MobiDB-lite"/>
    </source>
</evidence>
<dbReference type="FunCoup" id="Q22343">
    <property type="interactions" value="2464"/>
</dbReference>
<dbReference type="SUPFAM" id="SSF46689">
    <property type="entry name" value="Homeodomain-like"/>
    <property type="match status" value="1"/>
</dbReference>
<feature type="transmembrane region" description="Helical" evidence="8">
    <location>
        <begin position="176"/>
        <end position="198"/>
    </location>
</feature>
<dbReference type="Pfam" id="PF04433">
    <property type="entry name" value="SWIRM"/>
    <property type="match status" value="1"/>
</dbReference>
<dbReference type="KEGG" id="cel:CELE_T08D10.2"/>
<dbReference type="InParanoid" id="Q22343"/>
<dbReference type="GO" id="GO:0040029">
    <property type="term" value="P:epigenetic regulation of gene expression"/>
    <property type="evidence" value="ECO:0000318"/>
    <property type="project" value="GO_Central"/>
</dbReference>
<evidence type="ECO:0000256" key="8">
    <source>
        <dbReference type="SAM" id="Phobius"/>
    </source>
</evidence>
<name>Q22343_CAEEL</name>
<dbReference type="PhylomeDB" id="Q22343"/>
<dbReference type="InterPro" id="IPR036388">
    <property type="entry name" value="WH-like_DNA-bd_sf"/>
</dbReference>
<dbReference type="SMR" id="Q22343"/>
<keyword evidence="4" id="KW-0285">Flavoprotein</keyword>
<dbReference type="OMA" id="NIMSENT"/>
<feature type="compositionally biased region" description="Low complexity" evidence="7">
    <location>
        <begin position="13"/>
        <end position="22"/>
    </location>
</feature>
<dbReference type="eggNOG" id="KOG0029">
    <property type="taxonomic scope" value="Eukaryota"/>
</dbReference>
<evidence type="ECO:0000256" key="4">
    <source>
        <dbReference type="PIRNR" id="PIRNR038051"/>
    </source>
</evidence>
<dbReference type="PROSITE" id="PS50934">
    <property type="entry name" value="SWIRM"/>
    <property type="match status" value="1"/>
</dbReference>
<dbReference type="CTD" id="42810"/>
<reference evidence="10 11" key="1">
    <citation type="journal article" date="1998" name="Science">
        <title>Genome sequence of the nematode C. elegans: a platform for investigating biology.</title>
        <authorList>
            <consortium name="The C. elegans sequencing consortium"/>
            <person name="Sulson J.E."/>
            <person name="Waterston R."/>
        </authorList>
    </citation>
    <scope>NUCLEOTIDE SEQUENCE [LARGE SCALE GENOMIC DNA]</scope>
    <source>
        <strain evidence="10 11">Bristol N2</strain>
    </source>
</reference>
<dbReference type="EC" id="1.14.99.66" evidence="4"/>
<dbReference type="WormBase" id="T08D10.2">
    <property type="protein sequence ID" value="CE33174"/>
    <property type="gene ID" value="WBGene00011615"/>
    <property type="gene designation" value="lsd-1"/>
</dbReference>
<evidence type="ECO:0000256" key="5">
    <source>
        <dbReference type="PIRSR" id="PIRSR038051-1"/>
    </source>
</evidence>
<keyword evidence="4" id="KW-0804">Transcription</keyword>
<dbReference type="InterPro" id="IPR050281">
    <property type="entry name" value="Flavin_monoamine_oxidase"/>
</dbReference>
<keyword evidence="4" id="KW-0539">Nucleus</keyword>
<dbReference type="GO" id="GO:0140682">
    <property type="term" value="F:FAD-dependent H3K4me/H3K4me3 demethylase activity"/>
    <property type="evidence" value="ECO:0000318"/>
    <property type="project" value="GO_Central"/>
</dbReference>
<keyword evidence="4" id="KW-0156">Chromatin regulator</keyword>
<feature type="coiled-coil region" evidence="6">
    <location>
        <begin position="369"/>
        <end position="403"/>
    </location>
</feature>
<organism evidence="10 11">
    <name type="scientific">Caenorhabditis elegans</name>
    <dbReference type="NCBI Taxonomy" id="6239"/>
    <lineage>
        <taxon>Eukaryota</taxon>
        <taxon>Metazoa</taxon>
        <taxon>Ecdysozoa</taxon>
        <taxon>Nematoda</taxon>
        <taxon>Chromadorea</taxon>
        <taxon>Rhabditida</taxon>
        <taxon>Rhabditina</taxon>
        <taxon>Rhabditomorpha</taxon>
        <taxon>Rhabditoidea</taxon>
        <taxon>Rhabditidae</taxon>
        <taxon>Peloderinae</taxon>
        <taxon>Caenorhabditis</taxon>
    </lineage>
</organism>
<dbReference type="Proteomes" id="UP000001940">
    <property type="component" value="Chromosome X"/>
</dbReference>
<dbReference type="InterPro" id="IPR036188">
    <property type="entry name" value="FAD/NAD-bd_sf"/>
</dbReference>
<protein>
    <recommendedName>
        <fullName evidence="4">Lysine-specific histone demethylase</fullName>
        <ecNumber evidence="4">1.14.99.66</ecNumber>
    </recommendedName>
</protein>
<dbReference type="GO" id="GO:0050660">
    <property type="term" value="F:flavin adenine dinucleotide binding"/>
    <property type="evidence" value="ECO:0000318"/>
    <property type="project" value="GO_Central"/>
</dbReference>
<dbReference type="Pfam" id="PF01593">
    <property type="entry name" value="Amino_oxidase"/>
    <property type="match status" value="1"/>
</dbReference>
<keyword evidence="6" id="KW-0175">Coiled coil</keyword>
<dbReference type="UCSC" id="T08D10.2">
    <property type="organism name" value="c. elegans"/>
</dbReference>
<keyword evidence="11" id="KW-1185">Reference proteome</keyword>
<comment type="cofactor">
    <cofactor evidence="4 5">
        <name>FAD</name>
        <dbReference type="ChEBI" id="CHEBI:57692"/>
    </cofactor>
</comment>
<dbReference type="STRING" id="6239.T08D10.2.1"/>
<dbReference type="SUPFAM" id="SSF54373">
    <property type="entry name" value="FAD-linked reductases, C-terminal domain"/>
    <property type="match status" value="1"/>
</dbReference>
<dbReference type="Gene3D" id="1.10.10.10">
    <property type="entry name" value="Winged helix-like DNA-binding domain superfamily/Winged helix DNA-binding domain"/>
    <property type="match status" value="1"/>
</dbReference>
<feature type="transmembrane region" description="Helical" evidence="8">
    <location>
        <begin position="143"/>
        <end position="164"/>
    </location>
</feature>
<dbReference type="HOGENOM" id="CLU_004498_5_1_1"/>
<dbReference type="GO" id="GO:0005634">
    <property type="term" value="C:nucleus"/>
    <property type="evidence" value="ECO:0000318"/>
    <property type="project" value="GO_Central"/>
</dbReference>
<dbReference type="GO" id="GO:0003682">
    <property type="term" value="F:chromatin binding"/>
    <property type="evidence" value="ECO:0000318"/>
    <property type="project" value="GO_Central"/>
</dbReference>
<dbReference type="AlphaFoldDB" id="Q22343"/>
<comment type="similarity">
    <text evidence="2 4">Belongs to the flavin monoamine oxidase family.</text>
</comment>
<comment type="function">
    <text evidence="4">Histone demethylase that specifically demethylates 'Lys-4' of histone H3, a specific tag for epigenetic transcriptional activation, thereby acting as a corepressor. Acts by oxidizing the substrate by FAD to generate the corresponding imine that is subsequently hydrolyzed. Demethylates both mono- and di-methylated 'Lys-4' of histone H3.</text>
</comment>
<evidence type="ECO:0000256" key="6">
    <source>
        <dbReference type="SAM" id="Coils"/>
    </source>
</evidence>
<dbReference type="GeneID" id="181369"/>
<dbReference type="AGR" id="WB:WBGene00011615"/>
<feature type="region of interest" description="Disordered" evidence="7">
    <location>
        <begin position="1"/>
        <end position="29"/>
    </location>
</feature>
<dbReference type="PANTHER" id="PTHR10742">
    <property type="entry name" value="FLAVIN MONOAMINE OXIDASE"/>
    <property type="match status" value="1"/>
</dbReference>
<accession>Q22343</accession>